<reference evidence="2" key="1">
    <citation type="submission" date="2016-03" db="EMBL/GenBank/DDBJ databases">
        <authorList>
            <person name="Guldener U."/>
        </authorList>
    </citation>
    <scope>NUCLEOTIDE SEQUENCE [LARGE SCALE GENOMIC DNA]</scope>
    <source>
        <strain evidence="2">04CH-RAC-A.6.1</strain>
    </source>
</reference>
<protein>
    <submittedName>
        <fullName evidence="1">Uncharacterized protein</fullName>
    </submittedName>
</protein>
<dbReference type="Proteomes" id="UP000178912">
    <property type="component" value="Unassembled WGS sequence"/>
</dbReference>
<sequence>MVGKKNTIGSFPLTGNKGRKQDTWMGMKSYSYVGLDMMLLFADTAGLELIDRFDTIMPSQCHGSAVS</sequence>
<evidence type="ECO:0000313" key="2">
    <source>
        <dbReference type="Proteomes" id="UP000178912"/>
    </source>
</evidence>
<dbReference type="AlphaFoldDB" id="A0A1E1KAJ4"/>
<keyword evidence="2" id="KW-1185">Reference proteome</keyword>
<proteinExistence type="predicted"/>
<name>A0A1E1KAJ4_9HELO</name>
<dbReference type="EMBL" id="FJUX01000021">
    <property type="protein sequence ID" value="CZS95105.1"/>
    <property type="molecule type" value="Genomic_DNA"/>
</dbReference>
<accession>A0A1E1KAJ4</accession>
<evidence type="ECO:0000313" key="1">
    <source>
        <dbReference type="EMBL" id="CZS95105.1"/>
    </source>
</evidence>
<organism evidence="1 2">
    <name type="scientific">Rhynchosporium agropyri</name>
    <dbReference type="NCBI Taxonomy" id="914238"/>
    <lineage>
        <taxon>Eukaryota</taxon>
        <taxon>Fungi</taxon>
        <taxon>Dikarya</taxon>
        <taxon>Ascomycota</taxon>
        <taxon>Pezizomycotina</taxon>
        <taxon>Leotiomycetes</taxon>
        <taxon>Helotiales</taxon>
        <taxon>Ploettnerulaceae</taxon>
        <taxon>Rhynchosporium</taxon>
    </lineage>
</organism>
<gene>
    <name evidence="1" type="ORF">RAG0_04889</name>
</gene>